<proteinExistence type="predicted"/>
<keyword evidence="1" id="KW-0805">Transcription regulation</keyword>
<sequence>MESEIVNGAWKGHLGRGLAPRELQFLLWVALGLTAKEIAREAGISPATVAKRLTNAMFKLGVTRRAALVAEAMRRQIISPMCFVLATLMTMNAVSNIQSVEPARRDRRPPSVRIAQIRITRRAETLERAA</sequence>
<name>A0A5E7FLZ4_PSEFL</name>
<dbReference type="InterPro" id="IPR036388">
    <property type="entry name" value="WH-like_DNA-bd_sf"/>
</dbReference>
<evidence type="ECO:0000256" key="2">
    <source>
        <dbReference type="ARBA" id="ARBA00023125"/>
    </source>
</evidence>
<dbReference type="InterPro" id="IPR016032">
    <property type="entry name" value="Sig_transdc_resp-reg_C-effctor"/>
</dbReference>
<protein>
    <recommendedName>
        <fullName evidence="4">HTH luxR-type domain-containing protein</fullName>
    </recommendedName>
</protein>
<gene>
    <name evidence="5" type="ORF">PS712_05788</name>
</gene>
<dbReference type="SMART" id="SM00421">
    <property type="entry name" value="HTH_LUXR"/>
    <property type="match status" value="1"/>
</dbReference>
<dbReference type="CDD" id="cd06170">
    <property type="entry name" value="LuxR_C_like"/>
    <property type="match status" value="1"/>
</dbReference>
<feature type="domain" description="HTH luxR-type" evidence="4">
    <location>
        <begin position="11"/>
        <end position="76"/>
    </location>
</feature>
<evidence type="ECO:0000256" key="1">
    <source>
        <dbReference type="ARBA" id="ARBA00023015"/>
    </source>
</evidence>
<dbReference type="EMBL" id="CABVIB010000055">
    <property type="protein sequence ID" value="VVO40280.1"/>
    <property type="molecule type" value="Genomic_DNA"/>
</dbReference>
<organism evidence="5 6">
    <name type="scientific">Pseudomonas fluorescens</name>
    <dbReference type="NCBI Taxonomy" id="294"/>
    <lineage>
        <taxon>Bacteria</taxon>
        <taxon>Pseudomonadati</taxon>
        <taxon>Pseudomonadota</taxon>
        <taxon>Gammaproteobacteria</taxon>
        <taxon>Pseudomonadales</taxon>
        <taxon>Pseudomonadaceae</taxon>
        <taxon>Pseudomonas</taxon>
    </lineage>
</organism>
<accession>A0A5E7FLZ4</accession>
<dbReference type="AlphaFoldDB" id="A0A5E7FLZ4"/>
<dbReference type="SUPFAM" id="SSF46894">
    <property type="entry name" value="C-terminal effector domain of the bipartite response regulators"/>
    <property type="match status" value="1"/>
</dbReference>
<dbReference type="PANTHER" id="PTHR44688">
    <property type="entry name" value="DNA-BINDING TRANSCRIPTIONAL ACTIVATOR DEVR_DOSR"/>
    <property type="match status" value="1"/>
</dbReference>
<keyword evidence="3" id="KW-0804">Transcription</keyword>
<dbReference type="InterPro" id="IPR000792">
    <property type="entry name" value="Tscrpt_reg_LuxR_C"/>
</dbReference>
<dbReference type="GO" id="GO:0006355">
    <property type="term" value="P:regulation of DNA-templated transcription"/>
    <property type="evidence" value="ECO:0007669"/>
    <property type="project" value="InterPro"/>
</dbReference>
<dbReference type="Proteomes" id="UP000326018">
    <property type="component" value="Unassembled WGS sequence"/>
</dbReference>
<evidence type="ECO:0000313" key="5">
    <source>
        <dbReference type="EMBL" id="VVO40280.1"/>
    </source>
</evidence>
<dbReference type="PANTHER" id="PTHR44688:SF16">
    <property type="entry name" value="DNA-BINDING TRANSCRIPTIONAL ACTIVATOR DEVR_DOSR"/>
    <property type="match status" value="1"/>
</dbReference>
<dbReference type="Pfam" id="PF00196">
    <property type="entry name" value="GerE"/>
    <property type="match status" value="1"/>
</dbReference>
<dbReference type="GO" id="GO:0003677">
    <property type="term" value="F:DNA binding"/>
    <property type="evidence" value="ECO:0007669"/>
    <property type="project" value="UniProtKB-KW"/>
</dbReference>
<dbReference type="RefSeq" id="WP_150705376.1">
    <property type="nucleotide sequence ID" value="NZ_CABVIB010000055.1"/>
</dbReference>
<keyword evidence="2" id="KW-0238">DNA-binding</keyword>
<evidence type="ECO:0000259" key="4">
    <source>
        <dbReference type="PROSITE" id="PS50043"/>
    </source>
</evidence>
<evidence type="ECO:0000256" key="3">
    <source>
        <dbReference type="ARBA" id="ARBA00023163"/>
    </source>
</evidence>
<dbReference type="PROSITE" id="PS50043">
    <property type="entry name" value="HTH_LUXR_2"/>
    <property type="match status" value="1"/>
</dbReference>
<reference evidence="5 6" key="1">
    <citation type="submission" date="2019-09" db="EMBL/GenBank/DDBJ databases">
        <authorList>
            <person name="Chandra G."/>
            <person name="Truman W A."/>
        </authorList>
    </citation>
    <scope>NUCLEOTIDE SEQUENCE [LARGE SCALE GENOMIC DNA]</scope>
    <source>
        <strain evidence="5">PS712</strain>
    </source>
</reference>
<dbReference type="PRINTS" id="PR00038">
    <property type="entry name" value="HTHLUXR"/>
</dbReference>
<evidence type="ECO:0000313" key="6">
    <source>
        <dbReference type="Proteomes" id="UP000326018"/>
    </source>
</evidence>
<dbReference type="Gene3D" id="1.10.10.10">
    <property type="entry name" value="Winged helix-like DNA-binding domain superfamily/Winged helix DNA-binding domain"/>
    <property type="match status" value="1"/>
</dbReference>
<dbReference type="OrthoDB" id="6896872at2"/>